<organism evidence="1 2">
    <name type="scientific">Sinanodonta woodiana</name>
    <name type="common">Chinese pond mussel</name>
    <name type="synonym">Anodonta woodiana</name>
    <dbReference type="NCBI Taxonomy" id="1069815"/>
    <lineage>
        <taxon>Eukaryota</taxon>
        <taxon>Metazoa</taxon>
        <taxon>Spiralia</taxon>
        <taxon>Lophotrochozoa</taxon>
        <taxon>Mollusca</taxon>
        <taxon>Bivalvia</taxon>
        <taxon>Autobranchia</taxon>
        <taxon>Heteroconchia</taxon>
        <taxon>Palaeoheterodonta</taxon>
        <taxon>Unionida</taxon>
        <taxon>Unionoidea</taxon>
        <taxon>Unionidae</taxon>
        <taxon>Unioninae</taxon>
        <taxon>Sinanodonta</taxon>
    </lineage>
</organism>
<gene>
    <name evidence="1" type="ORF">ACJMK2_035662</name>
</gene>
<name>A0ABD3WX13_SINWO</name>
<dbReference type="Proteomes" id="UP001634394">
    <property type="component" value="Unassembled WGS sequence"/>
</dbReference>
<feature type="non-terminal residue" evidence="1">
    <location>
        <position position="55"/>
    </location>
</feature>
<sequence>DNGSPRRLASGFLNITVLDQNTLRPGFYYSGCATVPSDQFFCIDPQYTATILGSQ</sequence>
<dbReference type="EMBL" id="JBJQND010000005">
    <property type="protein sequence ID" value="KAL3878026.1"/>
    <property type="molecule type" value="Genomic_DNA"/>
</dbReference>
<proteinExistence type="predicted"/>
<feature type="non-terminal residue" evidence="1">
    <location>
        <position position="1"/>
    </location>
</feature>
<evidence type="ECO:0000313" key="2">
    <source>
        <dbReference type="Proteomes" id="UP001634394"/>
    </source>
</evidence>
<evidence type="ECO:0000313" key="1">
    <source>
        <dbReference type="EMBL" id="KAL3878026.1"/>
    </source>
</evidence>
<dbReference type="AlphaFoldDB" id="A0ABD3WX13"/>
<accession>A0ABD3WX13</accession>
<comment type="caution">
    <text evidence="1">The sequence shown here is derived from an EMBL/GenBank/DDBJ whole genome shotgun (WGS) entry which is preliminary data.</text>
</comment>
<keyword evidence="2" id="KW-1185">Reference proteome</keyword>
<protein>
    <submittedName>
        <fullName evidence="1">Uncharacterized protein</fullName>
    </submittedName>
</protein>
<reference evidence="1 2" key="1">
    <citation type="submission" date="2024-11" db="EMBL/GenBank/DDBJ databases">
        <title>Chromosome-level genome assembly of the freshwater bivalve Anodonta woodiana.</title>
        <authorList>
            <person name="Chen X."/>
        </authorList>
    </citation>
    <scope>NUCLEOTIDE SEQUENCE [LARGE SCALE GENOMIC DNA]</scope>
    <source>
        <strain evidence="1">MN2024</strain>
        <tissue evidence="1">Gills</tissue>
    </source>
</reference>